<keyword evidence="10 13" id="KW-0472">Membrane</keyword>
<feature type="transmembrane region" description="Helical" evidence="13">
    <location>
        <begin position="646"/>
        <end position="664"/>
    </location>
</feature>
<comment type="subcellular location">
    <subcellularLocation>
        <location evidence="1">Cell membrane</location>
        <topology evidence="1">Multi-pass membrane protein</topology>
    </subcellularLocation>
</comment>
<feature type="transmembrane region" description="Helical" evidence="13">
    <location>
        <begin position="504"/>
        <end position="523"/>
    </location>
</feature>
<feature type="transmembrane region" description="Helical" evidence="13">
    <location>
        <begin position="180"/>
        <end position="201"/>
    </location>
</feature>
<evidence type="ECO:0000256" key="11">
    <source>
        <dbReference type="ARBA" id="ARBA00023201"/>
    </source>
</evidence>
<feature type="transmembrane region" description="Helical" evidence="13">
    <location>
        <begin position="568"/>
        <end position="587"/>
    </location>
</feature>
<evidence type="ECO:0000313" key="15">
    <source>
        <dbReference type="Proteomes" id="UP000001227"/>
    </source>
</evidence>
<evidence type="ECO:0000256" key="1">
    <source>
        <dbReference type="ARBA" id="ARBA00004651"/>
    </source>
</evidence>
<name>B3ES84_AMOA5</name>
<dbReference type="Proteomes" id="UP000001227">
    <property type="component" value="Chromosome"/>
</dbReference>
<dbReference type="KEGG" id="aas:Aasi_0697"/>
<evidence type="ECO:0000256" key="6">
    <source>
        <dbReference type="ARBA" id="ARBA00022847"/>
    </source>
</evidence>
<keyword evidence="6" id="KW-0769">Symport</keyword>
<reference evidence="14 15" key="1">
    <citation type="journal article" date="2010" name="J. Bacteriol.">
        <title>The genome of the amoeba symbiont 'Candidatus Amoebophilus asiaticus' reveals common mechanisms for host cell interaction among amoeba-associated bacteria.</title>
        <authorList>
            <person name="Schmitz-Esser S."/>
            <person name="Tischler P."/>
            <person name="Arnold R."/>
            <person name="Montanaro J."/>
            <person name="Wagner M."/>
            <person name="Rattei T."/>
            <person name="Horn M."/>
        </authorList>
    </citation>
    <scope>NUCLEOTIDE SEQUENCE [LARGE SCALE GENOMIC DNA]</scope>
    <source>
        <strain evidence="14 15">5a2</strain>
    </source>
</reference>
<dbReference type="PANTHER" id="PTHR48086">
    <property type="entry name" value="SODIUM/PROLINE SYMPORTER-RELATED"/>
    <property type="match status" value="1"/>
</dbReference>
<evidence type="ECO:0000256" key="10">
    <source>
        <dbReference type="ARBA" id="ARBA00023136"/>
    </source>
</evidence>
<evidence type="ECO:0000256" key="5">
    <source>
        <dbReference type="ARBA" id="ARBA00022692"/>
    </source>
</evidence>
<keyword evidence="11" id="KW-0739">Sodium transport</keyword>
<protein>
    <recommendedName>
        <fullName evidence="16">Na+/solute symporter</fullName>
    </recommendedName>
</protein>
<dbReference type="AlphaFoldDB" id="B3ES84"/>
<keyword evidence="4" id="KW-1003">Cell membrane</keyword>
<evidence type="ECO:0008006" key="16">
    <source>
        <dbReference type="Google" id="ProtNLM"/>
    </source>
</evidence>
<feature type="transmembrane region" description="Helical" evidence="13">
    <location>
        <begin position="45"/>
        <end position="62"/>
    </location>
</feature>
<dbReference type="GO" id="GO:0006814">
    <property type="term" value="P:sodium ion transport"/>
    <property type="evidence" value="ECO:0007669"/>
    <property type="project" value="UniProtKB-KW"/>
</dbReference>
<dbReference type="InterPro" id="IPR001734">
    <property type="entry name" value="Na/solute_symporter"/>
</dbReference>
<proteinExistence type="inferred from homology"/>
<keyword evidence="5 13" id="KW-0812">Transmembrane</keyword>
<keyword evidence="8" id="KW-0915">Sodium</keyword>
<keyword evidence="3" id="KW-0813">Transport</keyword>
<comment type="similarity">
    <text evidence="2">Belongs to the sodium:solute symporter (SSF) (TC 2.A.21) family.</text>
</comment>
<evidence type="ECO:0000256" key="8">
    <source>
        <dbReference type="ARBA" id="ARBA00023053"/>
    </source>
</evidence>
<evidence type="ECO:0000256" key="2">
    <source>
        <dbReference type="ARBA" id="ARBA00006434"/>
    </source>
</evidence>
<keyword evidence="9" id="KW-0406">Ion transport</keyword>
<dbReference type="InterPro" id="IPR038377">
    <property type="entry name" value="Na/Glc_symporter_sf"/>
</dbReference>
<keyword evidence="7 13" id="KW-1133">Transmembrane helix</keyword>
<evidence type="ECO:0000256" key="13">
    <source>
        <dbReference type="SAM" id="Phobius"/>
    </source>
</evidence>
<evidence type="ECO:0000256" key="9">
    <source>
        <dbReference type="ARBA" id="ARBA00023065"/>
    </source>
</evidence>
<evidence type="ECO:0000256" key="3">
    <source>
        <dbReference type="ARBA" id="ARBA00022448"/>
    </source>
</evidence>
<feature type="transmembrane region" description="Helical" evidence="13">
    <location>
        <begin position="381"/>
        <end position="402"/>
    </location>
</feature>
<evidence type="ECO:0000256" key="7">
    <source>
        <dbReference type="ARBA" id="ARBA00022989"/>
    </source>
</evidence>
<dbReference type="GO" id="GO:0005886">
    <property type="term" value="C:plasma membrane"/>
    <property type="evidence" value="ECO:0007669"/>
    <property type="project" value="UniProtKB-SubCell"/>
</dbReference>
<feature type="transmembrane region" description="Helical" evidence="13">
    <location>
        <begin position="434"/>
        <end position="453"/>
    </location>
</feature>
<evidence type="ECO:0000256" key="12">
    <source>
        <dbReference type="ARBA" id="ARBA00033708"/>
    </source>
</evidence>
<dbReference type="Pfam" id="PF00474">
    <property type="entry name" value="SSF"/>
    <property type="match status" value="1"/>
</dbReference>
<feature type="transmembrane region" description="Helical" evidence="13">
    <location>
        <begin position="229"/>
        <end position="249"/>
    </location>
</feature>
<keyword evidence="15" id="KW-1185">Reference proteome</keyword>
<dbReference type="eggNOG" id="COG0591">
    <property type="taxonomic scope" value="Bacteria"/>
</dbReference>
<accession>B3ES84</accession>
<evidence type="ECO:0000256" key="4">
    <source>
        <dbReference type="ARBA" id="ARBA00022475"/>
    </source>
</evidence>
<feature type="transmembrane region" description="Helical" evidence="13">
    <location>
        <begin position="152"/>
        <end position="168"/>
    </location>
</feature>
<feature type="transmembrane region" description="Helical" evidence="13">
    <location>
        <begin position="354"/>
        <end position="375"/>
    </location>
</feature>
<evidence type="ECO:0000313" key="14">
    <source>
        <dbReference type="EMBL" id="ACE06086.1"/>
    </source>
</evidence>
<dbReference type="HOGENOM" id="CLU_009319_0_0_10"/>
<feature type="transmembrane region" description="Helical" evidence="13">
    <location>
        <begin position="535"/>
        <end position="556"/>
    </location>
</feature>
<sequence>MLGLNIDMLILVLFLGINLVIGLFSSRRVTSLQDYAIGRKDFSTATLTASIVVSWVGSWYVFETLGHTYTDGLYFIIAITGACTCLVIVGLLAVRMQEFLKNISVAEAMGGIYGKTAQTITAISGVLSVLTIVAMEFHVISRIISLIFNTESIWTPVIAAVVVIVYSVSGGIRAVTFTDVIQFFTFGTFIPILALVIWNQLKDPNQVITLLNTHPNFSWSHVIGWDPKFLDALAMMLWFLIPAMDPVIFQRISMARDIQQIKESFSYAGLISLVVCLFLAWIAILLLANNPNLEADKLVEHIIYNYTSAGLRGLIGIGVLALAMSTADSYLNASAVLLTNDIAKPLGIKFKNEVLAARVFCGLSGIFALLIALQFKGILSLLQFANSLYMPVVTVPLLMAIFGFRSSTLAVLIGMAGGLGTTLGWPFIIKESHGILPGIMANLIGLLGSHYILKQPGGWVGIREPEPLLEARENRRKAWNQFKKDFKEFSLVQYLQKSLPNQDYLLTIFGIYVIAATYASFYTVPEEIQANYAKLYHIIGQSVLFISTGLLTYPLWPPIFKNKWFITWAWPLSVFYVLFAVGTWLVLMSGFHTFQTMIFLLNVVMGFLLLPWHLVSIMVIIGVTTATYIFKIYAQVPILPDDFGTLRFKILYGLLLASNFIALFKYQQAQGKLVSHNQALNILQAKRTINLREALQHRERFMHTLAINCVEGFNWLYQQSKILWTSFKPTEITSSYKDLINEAVLLLAKQQQASEYLAQTIFPFKNYLRLNVEKVNLANFLNTALENLDKINIQAQPKITLQQLTHYQELEIDPVQIQKLLYNTLQTIQAKNHANKLITLLVKDATLVYEMPFIPNYNKEISAIQFILTTIEQPAKGTTNNHDALETVHIFLPKHIENVPSEENQRIIEAHYGYASCETENKDITQIYIIPVALRKIRPTIIDESKKVLDEVV</sequence>
<dbReference type="PROSITE" id="PS50283">
    <property type="entry name" value="NA_SOLUT_SYMP_3"/>
    <property type="match status" value="1"/>
</dbReference>
<dbReference type="InterPro" id="IPR050277">
    <property type="entry name" value="Sodium:Solute_Symporter"/>
</dbReference>
<dbReference type="Gene3D" id="1.20.1730.10">
    <property type="entry name" value="Sodium/glucose cotransporter"/>
    <property type="match status" value="1"/>
</dbReference>
<feature type="transmembrane region" description="Helical" evidence="13">
    <location>
        <begin position="309"/>
        <end position="333"/>
    </location>
</feature>
<feature type="transmembrane region" description="Helical" evidence="13">
    <location>
        <begin position="270"/>
        <end position="289"/>
    </location>
</feature>
<comment type="catalytic activity">
    <reaction evidence="12">
        <text>L-proline(in) + Na(+)(in) = L-proline(out) + Na(+)(out)</text>
        <dbReference type="Rhea" id="RHEA:28967"/>
        <dbReference type="ChEBI" id="CHEBI:29101"/>
        <dbReference type="ChEBI" id="CHEBI:60039"/>
    </reaction>
</comment>
<feature type="transmembrane region" description="Helical" evidence="13">
    <location>
        <begin position="74"/>
        <end position="94"/>
    </location>
</feature>
<dbReference type="OrthoDB" id="9814523at2"/>
<dbReference type="PANTHER" id="PTHR48086:SF3">
    <property type="entry name" value="SODIUM_PROLINE SYMPORTER"/>
    <property type="match status" value="1"/>
</dbReference>
<gene>
    <name evidence="14" type="ordered locus">Aasi_0697</name>
</gene>
<dbReference type="EMBL" id="CP001102">
    <property type="protein sequence ID" value="ACE06086.1"/>
    <property type="molecule type" value="Genomic_DNA"/>
</dbReference>
<dbReference type="GO" id="GO:0015293">
    <property type="term" value="F:symporter activity"/>
    <property type="evidence" value="ECO:0007669"/>
    <property type="project" value="UniProtKB-KW"/>
</dbReference>
<feature type="transmembrane region" description="Helical" evidence="13">
    <location>
        <begin position="119"/>
        <end position="140"/>
    </location>
</feature>
<feature type="transmembrane region" description="Helical" evidence="13">
    <location>
        <begin position="6"/>
        <end position="24"/>
    </location>
</feature>
<dbReference type="CDD" id="cd10322">
    <property type="entry name" value="SLC5sbd"/>
    <property type="match status" value="1"/>
</dbReference>
<feature type="transmembrane region" description="Helical" evidence="13">
    <location>
        <begin position="617"/>
        <end position="634"/>
    </location>
</feature>
<feature type="transmembrane region" description="Helical" evidence="13">
    <location>
        <begin position="409"/>
        <end position="428"/>
    </location>
</feature>
<organism evidence="14 15">
    <name type="scientific">Amoebophilus asiaticus (strain 5a2)</name>
    <dbReference type="NCBI Taxonomy" id="452471"/>
    <lineage>
        <taxon>Bacteria</taxon>
        <taxon>Pseudomonadati</taxon>
        <taxon>Bacteroidota</taxon>
        <taxon>Cytophagia</taxon>
        <taxon>Cytophagales</taxon>
        <taxon>Amoebophilaceae</taxon>
        <taxon>Candidatus Amoebophilus</taxon>
    </lineage>
</organism>